<reference evidence="3 4" key="1">
    <citation type="journal article" date="2018" name="Sci. Rep.">
        <title>A novel species of the marine cyanobacterium Acaryochloris with a unique pigment content and lifestyle.</title>
        <authorList>
            <person name="Partensky F."/>
            <person name="Six C."/>
            <person name="Ratin M."/>
            <person name="Garczarek L."/>
            <person name="Vaulot D."/>
            <person name="Probert I."/>
            <person name="Calteau A."/>
            <person name="Gourvil P."/>
            <person name="Marie D."/>
            <person name="Grebert T."/>
            <person name="Bouchier C."/>
            <person name="Le Panse S."/>
            <person name="Gachenot M."/>
            <person name="Rodriguez F."/>
            <person name="Garrido J.L."/>
        </authorList>
    </citation>
    <scope>NUCLEOTIDE SEQUENCE [LARGE SCALE GENOMIC DNA]</scope>
    <source>
        <strain evidence="3 4">RCC1774</strain>
    </source>
</reference>
<dbReference type="InterPro" id="IPR002881">
    <property type="entry name" value="DUF58"/>
</dbReference>
<evidence type="ECO:0000313" key="4">
    <source>
        <dbReference type="Proteomes" id="UP000248857"/>
    </source>
</evidence>
<keyword evidence="1" id="KW-0812">Transmembrane</keyword>
<evidence type="ECO:0000256" key="1">
    <source>
        <dbReference type="SAM" id="Phobius"/>
    </source>
</evidence>
<dbReference type="RefSeq" id="WP_110985890.1">
    <property type="nucleotide sequence ID" value="NZ_CAWNWM010000005.1"/>
</dbReference>
<name>A0A2W1JJ51_9CYAN</name>
<feature type="domain" description="DUF58" evidence="2">
    <location>
        <begin position="248"/>
        <end position="351"/>
    </location>
</feature>
<dbReference type="PANTHER" id="PTHR34351:SF1">
    <property type="entry name" value="SLR1927 PROTEIN"/>
    <property type="match status" value="1"/>
</dbReference>
<organism evidence="3 4">
    <name type="scientific">Acaryochloris thomasi RCC1774</name>
    <dbReference type="NCBI Taxonomy" id="1764569"/>
    <lineage>
        <taxon>Bacteria</taxon>
        <taxon>Bacillati</taxon>
        <taxon>Cyanobacteriota</taxon>
        <taxon>Cyanophyceae</taxon>
        <taxon>Acaryochloridales</taxon>
        <taxon>Acaryochloridaceae</taxon>
        <taxon>Acaryochloris</taxon>
        <taxon>Acaryochloris thomasi</taxon>
    </lineage>
</organism>
<accession>A0A2W1JJ51</accession>
<protein>
    <recommendedName>
        <fullName evidence="2">DUF58 domain-containing protein</fullName>
    </recommendedName>
</protein>
<comment type="caution">
    <text evidence="3">The sequence shown here is derived from an EMBL/GenBank/DDBJ whole genome shotgun (WGS) entry which is preliminary data.</text>
</comment>
<dbReference type="AlphaFoldDB" id="A0A2W1JJ51"/>
<proteinExistence type="predicted"/>
<dbReference type="EMBL" id="PQWO01000005">
    <property type="protein sequence ID" value="PZD73458.1"/>
    <property type="molecule type" value="Genomic_DNA"/>
</dbReference>
<keyword evidence="1" id="KW-0472">Membrane</keyword>
<evidence type="ECO:0000259" key="2">
    <source>
        <dbReference type="Pfam" id="PF01882"/>
    </source>
</evidence>
<keyword evidence="1" id="KW-1133">Transmembrane helix</keyword>
<evidence type="ECO:0000313" key="3">
    <source>
        <dbReference type="EMBL" id="PZD73458.1"/>
    </source>
</evidence>
<dbReference type="Pfam" id="PF01882">
    <property type="entry name" value="DUF58"/>
    <property type="match status" value="1"/>
</dbReference>
<feature type="transmembrane region" description="Helical" evidence="1">
    <location>
        <begin position="23"/>
        <end position="42"/>
    </location>
</feature>
<feature type="transmembrane region" description="Helical" evidence="1">
    <location>
        <begin position="48"/>
        <end position="69"/>
    </location>
</feature>
<gene>
    <name evidence="3" type="ORF">C1752_01916</name>
</gene>
<dbReference type="PANTHER" id="PTHR34351">
    <property type="entry name" value="SLR1927 PROTEIN-RELATED"/>
    <property type="match status" value="1"/>
</dbReference>
<sequence>MDRFFYRLLRFNYTARQWLTRRFSRAGLGVLIGLIVCAIIGMDTNQSLSYQVYTLLMALLTVAIVATLFSRYRFSATRTLPRFGTIGTPLKYRLVLRNRTRKQQRGWKLLDSVADSFPSLKEYQRIAHRRVNWRVRRRQWLMLLTQRQQAIAAAVELPPLPANRDVEVMGEVMPLRRGLLRFKAVTVACPDPLGLFNACVTQALPQSVLILPKRYQLPTIQLPGARRYQSGGLALASSVGDSEEFRGLREYRPGDPPRKIHWKSWAKVDKPIVKEEQEEYFVRHALILDTFQSETYSELLEEGVAIASSLACEIQTQESLLDLMFVGLEAHRFTVGRGLGQTERMLELLASVVPCQDQPFESMMPAIQSRLALLSGCICILLAWDEARQALVEQLQRCGIPTLILVITDQQGLPNTPDLERFQNSQSSLHVLKLGQIQQGLGQL</sequence>
<dbReference type="OrthoDB" id="9778037at2"/>
<keyword evidence="4" id="KW-1185">Reference proteome</keyword>
<dbReference type="Proteomes" id="UP000248857">
    <property type="component" value="Unassembled WGS sequence"/>
</dbReference>